<dbReference type="SMART" id="SM00220">
    <property type="entry name" value="S_TKc"/>
    <property type="match status" value="1"/>
</dbReference>
<dbReference type="FunFam" id="1.10.510.10:FF:000066">
    <property type="entry name" value="Serine/threonine-protein kinase DCLK1 isoform 2"/>
    <property type="match status" value="1"/>
</dbReference>
<evidence type="ECO:0000256" key="6">
    <source>
        <dbReference type="ARBA" id="ARBA00022777"/>
    </source>
</evidence>
<evidence type="ECO:0000256" key="3">
    <source>
        <dbReference type="ARBA" id="ARBA00022527"/>
    </source>
</evidence>
<evidence type="ECO:0000256" key="4">
    <source>
        <dbReference type="ARBA" id="ARBA00022679"/>
    </source>
</evidence>
<evidence type="ECO:0000256" key="12">
    <source>
        <dbReference type="SAM" id="MobiDB-lite"/>
    </source>
</evidence>
<dbReference type="InterPro" id="IPR000719">
    <property type="entry name" value="Prot_kinase_dom"/>
</dbReference>
<feature type="domain" description="Doublecortin" evidence="14">
    <location>
        <begin position="55"/>
        <end position="141"/>
    </location>
</feature>
<comment type="catalytic activity">
    <reaction evidence="10">
        <text>L-seryl-[protein] + ATP = O-phospho-L-seryl-[protein] + ADP + H(+)</text>
        <dbReference type="Rhea" id="RHEA:17989"/>
        <dbReference type="Rhea" id="RHEA-COMP:9863"/>
        <dbReference type="Rhea" id="RHEA-COMP:11604"/>
        <dbReference type="ChEBI" id="CHEBI:15378"/>
        <dbReference type="ChEBI" id="CHEBI:29999"/>
        <dbReference type="ChEBI" id="CHEBI:30616"/>
        <dbReference type="ChEBI" id="CHEBI:83421"/>
        <dbReference type="ChEBI" id="CHEBI:456216"/>
        <dbReference type="EC" id="2.7.11.1"/>
    </reaction>
</comment>
<keyword evidence="6 16" id="KW-0418">Kinase</keyword>
<comment type="similarity">
    <text evidence="1">Belongs to the protein kinase superfamily. CAMK Ser/Thr protein kinase family. CaMK subfamily.</text>
</comment>
<evidence type="ECO:0000256" key="1">
    <source>
        <dbReference type="ARBA" id="ARBA00005354"/>
    </source>
</evidence>
<sequence>MSKLNNNCGSRSVSSASCSSVLSDLDDTILNGGEEDSIVSRCGRPVSSTRSQRAKRIRFYHNGNKYFSGVVIPVATERYRSFESLINDLTNILMKYVTLPCGVRAIYSTNGEKVSSLEDLEDGKDYICCGQGETFKRIEYNNGSRKDLGRVKRLSNTRFSSNTNSNLVPKIVAPDCVRPRIITIIRNGLKPRKVIRLLLNKRNASSMDQTLSALTEASQLDSGAVRKVFTLSGKMVSRLEQFFEEEDIFFVYGNERYSQDNFELDSEESKIIQKLNKTANYKNGIGRKPGLPKKQLNRTYDSEDNPFLQSNKDVNSELPLSIKDKYSVGRIIGDGNFAVVRQCFNKETNKIYALKIIDKSKCRGKEDMIDNEVKIMKRLNHPNIMSLISDEDTKTMLYLICEFVDGGDLFDAITEQQKFSEDQAALMIQHLASALAYLHNLNIVHRDVKPENLLVRKEKGKIELLKLGDFGLACQVTGLLYTVCGTPTYVAPEILAETGYGLKIDIWAAGVILYVLLCGYPPFVSEDNDQEKLFDCILCGQYDFPEEYWHNVSIMVKELISNMLQLDQELRFSAEDVLDHPWLQSKRDNDNDHDVDGDDSCVVVDNLQK</sequence>
<evidence type="ECO:0000256" key="2">
    <source>
        <dbReference type="ARBA" id="ARBA00012513"/>
    </source>
</evidence>
<feature type="binding site" evidence="11">
    <location>
        <position position="355"/>
    </location>
    <ligand>
        <name>ATP</name>
        <dbReference type="ChEBI" id="CHEBI:30616"/>
    </ligand>
</feature>
<dbReference type="PROSITE" id="PS00107">
    <property type="entry name" value="PROTEIN_KINASE_ATP"/>
    <property type="match status" value="1"/>
</dbReference>
<keyword evidence="7 11" id="KW-0067">ATP-binding</keyword>
<dbReference type="PROSITE" id="PS00108">
    <property type="entry name" value="PROTEIN_KINASE_ST"/>
    <property type="match status" value="1"/>
</dbReference>
<keyword evidence="4" id="KW-0808">Transferase</keyword>
<dbReference type="PANTHER" id="PTHR24347">
    <property type="entry name" value="SERINE/THREONINE-PROTEIN KINASE"/>
    <property type="match status" value="1"/>
</dbReference>
<gene>
    <name evidence="16" type="primary">LOC108739085</name>
</gene>
<feature type="region of interest" description="Disordered" evidence="12">
    <location>
        <begin position="283"/>
        <end position="310"/>
    </location>
</feature>
<evidence type="ECO:0000259" key="14">
    <source>
        <dbReference type="PROSITE" id="PS50309"/>
    </source>
</evidence>
<dbReference type="SUPFAM" id="SSF56112">
    <property type="entry name" value="Protein kinase-like (PK-like)"/>
    <property type="match status" value="1"/>
</dbReference>
<protein>
    <recommendedName>
        <fullName evidence="2">non-specific serine/threonine protein kinase</fullName>
        <ecNumber evidence="2">2.7.11.1</ecNumber>
    </recommendedName>
    <alternativeName>
        <fullName evidence="8">Doublecortin-like and CAM kinase-like protein</fullName>
    </alternativeName>
</protein>
<dbReference type="AlphaFoldDB" id="A0A7F5RN66"/>
<evidence type="ECO:0000256" key="10">
    <source>
        <dbReference type="ARBA" id="ARBA00048679"/>
    </source>
</evidence>
<organism evidence="15 16">
    <name type="scientific">Agrilus planipennis</name>
    <name type="common">Emerald ash borer</name>
    <name type="synonym">Agrilus marcopoli</name>
    <dbReference type="NCBI Taxonomy" id="224129"/>
    <lineage>
        <taxon>Eukaryota</taxon>
        <taxon>Metazoa</taxon>
        <taxon>Ecdysozoa</taxon>
        <taxon>Arthropoda</taxon>
        <taxon>Hexapoda</taxon>
        <taxon>Insecta</taxon>
        <taxon>Pterygota</taxon>
        <taxon>Neoptera</taxon>
        <taxon>Endopterygota</taxon>
        <taxon>Coleoptera</taxon>
        <taxon>Polyphaga</taxon>
        <taxon>Elateriformia</taxon>
        <taxon>Buprestoidea</taxon>
        <taxon>Buprestidae</taxon>
        <taxon>Agrilinae</taxon>
        <taxon>Agrilus</taxon>
    </lineage>
</organism>
<dbReference type="SMART" id="SM00537">
    <property type="entry name" value="DCX"/>
    <property type="match status" value="2"/>
</dbReference>
<dbReference type="RefSeq" id="XP_025837462.1">
    <property type="nucleotide sequence ID" value="XM_025981677.1"/>
</dbReference>
<dbReference type="GO" id="GO:0035556">
    <property type="term" value="P:intracellular signal transduction"/>
    <property type="evidence" value="ECO:0007669"/>
    <property type="project" value="InterPro"/>
</dbReference>
<dbReference type="Pfam" id="PF03607">
    <property type="entry name" value="DCX"/>
    <property type="match status" value="2"/>
</dbReference>
<dbReference type="Pfam" id="PF00069">
    <property type="entry name" value="Pkinase"/>
    <property type="match status" value="1"/>
</dbReference>
<evidence type="ECO:0000313" key="16">
    <source>
        <dbReference type="RefSeq" id="XP_025837462.1"/>
    </source>
</evidence>
<dbReference type="SUPFAM" id="SSF89837">
    <property type="entry name" value="Doublecortin (DC)"/>
    <property type="match status" value="2"/>
</dbReference>
<comment type="catalytic activity">
    <reaction evidence="9">
        <text>L-threonyl-[protein] + ATP = O-phospho-L-threonyl-[protein] + ADP + H(+)</text>
        <dbReference type="Rhea" id="RHEA:46608"/>
        <dbReference type="Rhea" id="RHEA-COMP:11060"/>
        <dbReference type="Rhea" id="RHEA-COMP:11605"/>
        <dbReference type="ChEBI" id="CHEBI:15378"/>
        <dbReference type="ChEBI" id="CHEBI:30013"/>
        <dbReference type="ChEBI" id="CHEBI:30616"/>
        <dbReference type="ChEBI" id="CHEBI:61977"/>
        <dbReference type="ChEBI" id="CHEBI:456216"/>
        <dbReference type="EC" id="2.7.11.1"/>
    </reaction>
</comment>
<feature type="domain" description="Doublecortin" evidence="14">
    <location>
        <begin position="180"/>
        <end position="263"/>
    </location>
</feature>
<evidence type="ECO:0000256" key="7">
    <source>
        <dbReference type="ARBA" id="ARBA00022840"/>
    </source>
</evidence>
<evidence type="ECO:0000256" key="9">
    <source>
        <dbReference type="ARBA" id="ARBA00047899"/>
    </source>
</evidence>
<dbReference type="PROSITE" id="PS50011">
    <property type="entry name" value="PROTEIN_KINASE_DOM"/>
    <property type="match status" value="1"/>
</dbReference>
<reference evidence="16" key="1">
    <citation type="submission" date="2025-08" db="UniProtKB">
        <authorList>
            <consortium name="RefSeq"/>
        </authorList>
    </citation>
    <scope>IDENTIFICATION</scope>
    <source>
        <tissue evidence="16">Entire body</tissue>
    </source>
</reference>
<dbReference type="Gene3D" id="3.30.200.20">
    <property type="entry name" value="Phosphorylase Kinase, domain 1"/>
    <property type="match status" value="1"/>
</dbReference>
<dbReference type="Gene3D" id="1.10.510.10">
    <property type="entry name" value="Transferase(Phosphotransferase) domain 1"/>
    <property type="match status" value="1"/>
</dbReference>
<feature type="domain" description="Protein kinase" evidence="13">
    <location>
        <begin position="326"/>
        <end position="583"/>
    </location>
</feature>
<proteinExistence type="inferred from homology"/>
<evidence type="ECO:0000256" key="8">
    <source>
        <dbReference type="ARBA" id="ARBA00031092"/>
    </source>
</evidence>
<dbReference type="Proteomes" id="UP000192223">
    <property type="component" value="Unplaced"/>
</dbReference>
<dbReference type="PROSITE" id="PS50309">
    <property type="entry name" value="DC"/>
    <property type="match status" value="2"/>
</dbReference>
<evidence type="ECO:0000256" key="5">
    <source>
        <dbReference type="ARBA" id="ARBA00022741"/>
    </source>
</evidence>
<dbReference type="GO" id="GO:0004674">
    <property type="term" value="F:protein serine/threonine kinase activity"/>
    <property type="evidence" value="ECO:0007669"/>
    <property type="project" value="UniProtKB-KW"/>
</dbReference>
<dbReference type="InterPro" id="IPR011009">
    <property type="entry name" value="Kinase-like_dom_sf"/>
</dbReference>
<dbReference type="GeneID" id="108739085"/>
<dbReference type="EC" id="2.7.11.1" evidence="2"/>
<keyword evidence="3" id="KW-0723">Serine/threonine-protein kinase</keyword>
<name>A0A7F5RN66_AGRPL</name>
<dbReference type="KEGG" id="apln:108739085"/>
<dbReference type="GO" id="GO:0005524">
    <property type="term" value="F:ATP binding"/>
    <property type="evidence" value="ECO:0007669"/>
    <property type="project" value="UniProtKB-UniRule"/>
</dbReference>
<dbReference type="InParanoid" id="A0A7F5RN66"/>
<evidence type="ECO:0000313" key="15">
    <source>
        <dbReference type="Proteomes" id="UP000192223"/>
    </source>
</evidence>
<keyword evidence="15" id="KW-1185">Reference proteome</keyword>
<dbReference type="Gene3D" id="3.10.20.230">
    <property type="entry name" value="Doublecortin domain"/>
    <property type="match status" value="2"/>
</dbReference>
<dbReference type="InterPro" id="IPR008271">
    <property type="entry name" value="Ser/Thr_kinase_AS"/>
</dbReference>
<evidence type="ECO:0000259" key="13">
    <source>
        <dbReference type="PROSITE" id="PS50011"/>
    </source>
</evidence>
<accession>A0A7F5RN66</accession>
<dbReference type="InterPro" id="IPR036572">
    <property type="entry name" value="Doublecortin_dom_sf"/>
</dbReference>
<dbReference type="OrthoDB" id="1738954at2759"/>
<dbReference type="FunFam" id="3.30.200.20:FF:000042">
    <property type="entry name" value="Aurora kinase A"/>
    <property type="match status" value="1"/>
</dbReference>
<keyword evidence="5 11" id="KW-0547">Nucleotide-binding</keyword>
<dbReference type="InterPro" id="IPR017441">
    <property type="entry name" value="Protein_kinase_ATP_BS"/>
</dbReference>
<evidence type="ECO:0000256" key="11">
    <source>
        <dbReference type="PROSITE-ProRule" id="PRU10141"/>
    </source>
</evidence>
<dbReference type="InterPro" id="IPR003533">
    <property type="entry name" value="Doublecortin_dom"/>
</dbReference>
<dbReference type="FunCoup" id="A0A7F5RN66">
    <property type="interactions" value="1169"/>
</dbReference>